<proteinExistence type="predicted"/>
<sequence>MFDTCLRLWDLVPDGGPILTACGGVLPNAWHARPAMLKIATCDEARRVMLVANAAQLDLRRLLQWILAWAGLSASWLMEDEQSPDTRLQVAALAATALGA</sequence>
<dbReference type="GO" id="GO:0019748">
    <property type="term" value="P:secondary metabolic process"/>
    <property type="evidence" value="ECO:0007669"/>
    <property type="project" value="InterPro"/>
</dbReference>
<protein>
    <submittedName>
        <fullName evidence="1">Uncharacterized protein</fullName>
    </submittedName>
</protein>
<dbReference type="RefSeq" id="WP_124826642.1">
    <property type="nucleotide sequence ID" value="NZ_CADEPR010000004.1"/>
</dbReference>
<dbReference type="InterPro" id="IPR006748">
    <property type="entry name" value="NH2Glyco/OHUrea_AB-resist_kin"/>
</dbReference>
<gene>
    <name evidence="1" type="ORF">JFN94_17385</name>
</gene>
<accession>A0A7T6VL14</accession>
<dbReference type="Pfam" id="PF04655">
    <property type="entry name" value="APH_6_hur"/>
    <property type="match status" value="1"/>
</dbReference>
<dbReference type="Proteomes" id="UP000596205">
    <property type="component" value="Chromosome 2"/>
</dbReference>
<dbReference type="KEGG" id="bann:JFN94_17385"/>
<dbReference type="GO" id="GO:0016773">
    <property type="term" value="F:phosphotransferase activity, alcohol group as acceptor"/>
    <property type="evidence" value="ECO:0007669"/>
    <property type="project" value="InterPro"/>
</dbReference>
<evidence type="ECO:0000313" key="2">
    <source>
        <dbReference type="Proteomes" id="UP000596205"/>
    </source>
</evidence>
<name>A0A7T6VL14_9BURK</name>
<dbReference type="EMBL" id="CP066770">
    <property type="protein sequence ID" value="QQK05681.1"/>
    <property type="molecule type" value="Genomic_DNA"/>
</dbReference>
<dbReference type="AlphaFoldDB" id="A0A7T6VL14"/>
<evidence type="ECO:0000313" key="1">
    <source>
        <dbReference type="EMBL" id="QQK05681.1"/>
    </source>
</evidence>
<reference evidence="1 2" key="1">
    <citation type="submission" date="2020-12" db="EMBL/GenBank/DDBJ databases">
        <title>Complete genome sequence of Burkholderia anthina BJQ0011.</title>
        <authorList>
            <person name="Xu Y."/>
        </authorList>
    </citation>
    <scope>NUCLEOTIDE SEQUENCE [LARGE SCALE GENOMIC DNA]</scope>
    <source>
        <strain evidence="1 2">BJQ0011</strain>
    </source>
</reference>
<organism evidence="1 2">
    <name type="scientific">Burkholderia anthina</name>
    <dbReference type="NCBI Taxonomy" id="179879"/>
    <lineage>
        <taxon>Bacteria</taxon>
        <taxon>Pseudomonadati</taxon>
        <taxon>Pseudomonadota</taxon>
        <taxon>Betaproteobacteria</taxon>
        <taxon>Burkholderiales</taxon>
        <taxon>Burkholderiaceae</taxon>
        <taxon>Burkholderia</taxon>
        <taxon>Burkholderia cepacia complex</taxon>
    </lineage>
</organism>